<reference evidence="10 11" key="1">
    <citation type="journal article" date="2016" name="Nat. Commun.">
        <title>Thousands of microbial genomes shed light on interconnected biogeochemical processes in an aquifer system.</title>
        <authorList>
            <person name="Anantharaman K."/>
            <person name="Brown C.T."/>
            <person name="Hug L.A."/>
            <person name="Sharon I."/>
            <person name="Castelle C.J."/>
            <person name="Probst A.J."/>
            <person name="Thomas B.C."/>
            <person name="Singh A."/>
            <person name="Wilkins M.J."/>
            <person name="Karaoz U."/>
            <person name="Brodie E.L."/>
            <person name="Williams K.H."/>
            <person name="Hubbard S.S."/>
            <person name="Banfield J.F."/>
        </authorList>
    </citation>
    <scope>NUCLEOTIDE SEQUENCE [LARGE SCALE GENOMIC DNA]</scope>
</reference>
<feature type="transmembrane region" description="Helical" evidence="8">
    <location>
        <begin position="158"/>
        <end position="176"/>
    </location>
</feature>
<feature type="transmembrane region" description="Helical" evidence="8">
    <location>
        <begin position="65"/>
        <end position="85"/>
    </location>
</feature>
<evidence type="ECO:0000256" key="6">
    <source>
        <dbReference type="ARBA" id="ARBA00022989"/>
    </source>
</evidence>
<protein>
    <recommendedName>
        <fullName evidence="9">Glycosyltransferase RgtA/B/C/D-like domain-containing protein</fullName>
    </recommendedName>
</protein>
<evidence type="ECO:0000259" key="9">
    <source>
        <dbReference type="Pfam" id="PF13231"/>
    </source>
</evidence>
<evidence type="ECO:0000256" key="2">
    <source>
        <dbReference type="ARBA" id="ARBA00022475"/>
    </source>
</evidence>
<feature type="transmembrane region" description="Helical" evidence="8">
    <location>
        <begin position="365"/>
        <end position="382"/>
    </location>
</feature>
<feature type="transmembrane region" description="Helical" evidence="8">
    <location>
        <begin position="183"/>
        <end position="201"/>
    </location>
</feature>
<keyword evidence="6 8" id="KW-1133">Transmembrane helix</keyword>
<sequence length="533" mass="62090">MIKNLIANYQLLITKIINWIKKNRWEAFWLALILLIAAYFRIYKIDEYMTFLGDEGRDVIVVRRLLVNFDPILVGPGTSIGNMYLGPLYYYLIAPFLLLSNFSPVGPAVMVALLGVATVFLVWFITRNWFGKYAGFIASLLYSISPVVITYSKSSWNPNIMPFFSLLIIWSLWKFWYEKKYGWFIVTMISFAFTLQSHYLGLLLAPVLGLFWIITFLKIIKLKLIVNRKSEIKNFRKSTAIGLILFLLLMSPLVFFDARHGWRNFSAIERFFTERQTTVSARPWTAFPKMGSIFEDSLARLVAGKDNLLGKRVSFLYYLSGGVIILFFLKRKLESKQKCAFLLLFTWIFFALVGLGLYKQHIYDHYYGFFFTAPFILFGGISKNLMNKTNIFIRSLWFIGFGLAGLILVISNLKENPIKYPPNMQLQRTIQISKKVIEESKSKEFNFAVIAERNYEGAYQYFFEKWKAPFRVIDPQRLNETITKQLFVICEVPEEKCDPTHNPKAEIANFGWSEIVGRWEEDGLVIYKLVHTK</sequence>
<evidence type="ECO:0000256" key="1">
    <source>
        <dbReference type="ARBA" id="ARBA00004651"/>
    </source>
</evidence>
<dbReference type="InterPro" id="IPR050297">
    <property type="entry name" value="LipidA_mod_glycosyltrf_83"/>
</dbReference>
<feature type="transmembrane region" description="Helical" evidence="8">
    <location>
        <begin position="207"/>
        <end position="226"/>
    </location>
</feature>
<dbReference type="Pfam" id="PF13231">
    <property type="entry name" value="PMT_2"/>
    <property type="match status" value="1"/>
</dbReference>
<feature type="domain" description="Glycosyltransferase RgtA/B/C/D-like" evidence="9">
    <location>
        <begin position="87"/>
        <end position="215"/>
    </location>
</feature>
<comment type="subcellular location">
    <subcellularLocation>
        <location evidence="1">Cell membrane</location>
        <topology evidence="1">Multi-pass membrane protein</topology>
    </subcellularLocation>
</comment>
<gene>
    <name evidence="10" type="ORF">A2159_00400</name>
</gene>
<dbReference type="GO" id="GO:0010041">
    <property type="term" value="P:response to iron(III) ion"/>
    <property type="evidence" value="ECO:0007669"/>
    <property type="project" value="TreeGrafter"/>
</dbReference>
<dbReference type="EMBL" id="MGFP01000016">
    <property type="protein sequence ID" value="OGM10046.1"/>
    <property type="molecule type" value="Genomic_DNA"/>
</dbReference>
<dbReference type="PANTHER" id="PTHR33908">
    <property type="entry name" value="MANNOSYLTRANSFERASE YKCB-RELATED"/>
    <property type="match status" value="1"/>
</dbReference>
<evidence type="ECO:0000256" key="7">
    <source>
        <dbReference type="ARBA" id="ARBA00023136"/>
    </source>
</evidence>
<dbReference type="GO" id="GO:0009103">
    <property type="term" value="P:lipopolysaccharide biosynthetic process"/>
    <property type="evidence" value="ECO:0007669"/>
    <property type="project" value="UniProtKB-ARBA"/>
</dbReference>
<evidence type="ECO:0000256" key="8">
    <source>
        <dbReference type="SAM" id="Phobius"/>
    </source>
</evidence>
<feature type="transmembrane region" description="Helical" evidence="8">
    <location>
        <begin position="105"/>
        <end position="126"/>
    </location>
</feature>
<dbReference type="GO" id="GO:0005886">
    <property type="term" value="C:plasma membrane"/>
    <property type="evidence" value="ECO:0007669"/>
    <property type="project" value="UniProtKB-SubCell"/>
</dbReference>
<keyword evidence="3" id="KW-0328">Glycosyltransferase</keyword>
<feature type="transmembrane region" description="Helical" evidence="8">
    <location>
        <begin position="313"/>
        <end position="329"/>
    </location>
</feature>
<dbReference type="PANTHER" id="PTHR33908:SF3">
    <property type="entry name" value="UNDECAPRENYL PHOSPHATE-ALPHA-4-AMINO-4-DEOXY-L-ARABINOSE ARABINOSYL TRANSFERASE"/>
    <property type="match status" value="1"/>
</dbReference>
<organism evidence="10 11">
    <name type="scientific">Candidatus Woesebacteria bacterium RBG_13_34_9</name>
    <dbReference type="NCBI Taxonomy" id="1802477"/>
    <lineage>
        <taxon>Bacteria</taxon>
        <taxon>Candidatus Woeseibacteriota</taxon>
    </lineage>
</organism>
<dbReference type="GO" id="GO:0016763">
    <property type="term" value="F:pentosyltransferase activity"/>
    <property type="evidence" value="ECO:0007669"/>
    <property type="project" value="TreeGrafter"/>
</dbReference>
<keyword evidence="5 8" id="KW-0812">Transmembrane</keyword>
<feature type="transmembrane region" description="Helical" evidence="8">
    <location>
        <begin position="27"/>
        <end position="44"/>
    </location>
</feature>
<evidence type="ECO:0000313" key="10">
    <source>
        <dbReference type="EMBL" id="OGM10046.1"/>
    </source>
</evidence>
<keyword evidence="2" id="KW-1003">Cell membrane</keyword>
<feature type="transmembrane region" description="Helical" evidence="8">
    <location>
        <begin position="133"/>
        <end position="152"/>
    </location>
</feature>
<evidence type="ECO:0000313" key="11">
    <source>
        <dbReference type="Proteomes" id="UP000179219"/>
    </source>
</evidence>
<evidence type="ECO:0000256" key="3">
    <source>
        <dbReference type="ARBA" id="ARBA00022676"/>
    </source>
</evidence>
<proteinExistence type="predicted"/>
<keyword evidence="4" id="KW-0808">Transferase</keyword>
<dbReference type="Proteomes" id="UP000179219">
    <property type="component" value="Unassembled WGS sequence"/>
</dbReference>
<name>A0A1F7X4Q9_9BACT</name>
<evidence type="ECO:0000256" key="5">
    <source>
        <dbReference type="ARBA" id="ARBA00022692"/>
    </source>
</evidence>
<comment type="caution">
    <text evidence="10">The sequence shown here is derived from an EMBL/GenBank/DDBJ whole genome shotgun (WGS) entry which is preliminary data.</text>
</comment>
<dbReference type="InterPro" id="IPR038731">
    <property type="entry name" value="RgtA/B/C-like"/>
</dbReference>
<feature type="transmembrane region" description="Helical" evidence="8">
    <location>
        <begin position="341"/>
        <end position="359"/>
    </location>
</feature>
<dbReference type="AlphaFoldDB" id="A0A1F7X4Q9"/>
<feature type="transmembrane region" description="Helical" evidence="8">
    <location>
        <begin position="391"/>
        <end position="413"/>
    </location>
</feature>
<accession>A0A1F7X4Q9</accession>
<feature type="transmembrane region" description="Helical" evidence="8">
    <location>
        <begin position="238"/>
        <end position="256"/>
    </location>
</feature>
<keyword evidence="7 8" id="KW-0472">Membrane</keyword>
<evidence type="ECO:0000256" key="4">
    <source>
        <dbReference type="ARBA" id="ARBA00022679"/>
    </source>
</evidence>